<feature type="active site" description="Proton acceptor; for ring-opening step" evidence="3">
    <location>
        <position position="138"/>
    </location>
</feature>
<feature type="active site" description="Proton acceptor; for enolization step" evidence="3">
    <location>
        <position position="67"/>
    </location>
</feature>
<keyword evidence="1 3" id="KW-0378">Hydrolase</keyword>
<dbReference type="NCBIfam" id="TIGR00502">
    <property type="entry name" value="nagB"/>
    <property type="match status" value="1"/>
</dbReference>
<dbReference type="PANTHER" id="PTHR11280:SF5">
    <property type="entry name" value="GLUCOSAMINE-6-PHOSPHATE ISOMERASE"/>
    <property type="match status" value="1"/>
</dbReference>
<dbReference type="Pfam" id="PF01182">
    <property type="entry name" value="Glucosamine_iso"/>
    <property type="match status" value="1"/>
</dbReference>
<evidence type="ECO:0000313" key="6">
    <source>
        <dbReference type="Proteomes" id="UP000254051"/>
    </source>
</evidence>
<organism evidence="5 6">
    <name type="scientific">Faecalicatena contorta</name>
    <dbReference type="NCBI Taxonomy" id="39482"/>
    <lineage>
        <taxon>Bacteria</taxon>
        <taxon>Bacillati</taxon>
        <taxon>Bacillota</taxon>
        <taxon>Clostridia</taxon>
        <taxon>Lachnospirales</taxon>
        <taxon>Lachnospiraceae</taxon>
        <taxon>Faecalicatena</taxon>
    </lineage>
</organism>
<dbReference type="EMBL" id="UHJJ01000025">
    <property type="protein sequence ID" value="SUQ16257.1"/>
    <property type="molecule type" value="Genomic_DNA"/>
</dbReference>
<gene>
    <name evidence="3" type="primary">nagB</name>
    <name evidence="5" type="ORF">SAMN05216529_12511</name>
</gene>
<dbReference type="SUPFAM" id="SSF100950">
    <property type="entry name" value="NagB/RpiA/CoA transferase-like"/>
    <property type="match status" value="1"/>
</dbReference>
<comment type="function">
    <text evidence="3">Catalyzes the reversible isomerization-deamination of glucosamine 6-phosphate (GlcN6P) to form fructose 6-phosphate (Fru6P) and ammonium ion.</text>
</comment>
<dbReference type="OrthoDB" id="9791139at2"/>
<comment type="similarity">
    <text evidence="3">Belongs to the glucosamine/galactosamine-6-phosphate isomerase family. NagB subfamily.</text>
</comment>
<dbReference type="EC" id="3.5.99.6" evidence="3"/>
<comment type="caution">
    <text evidence="3">Lacks conserved residue(s) required for the propagation of feature annotation.</text>
</comment>
<dbReference type="InterPro" id="IPR037171">
    <property type="entry name" value="NagB/RpiA_transferase-like"/>
</dbReference>
<dbReference type="InterPro" id="IPR004547">
    <property type="entry name" value="Glucosamine6P_isomerase"/>
</dbReference>
<dbReference type="GO" id="GO:0006043">
    <property type="term" value="P:glucosamine catabolic process"/>
    <property type="evidence" value="ECO:0007669"/>
    <property type="project" value="TreeGrafter"/>
</dbReference>
<feature type="domain" description="Glucosamine/galactosamine-6-phosphate isomerase" evidence="4">
    <location>
        <begin position="10"/>
        <end position="224"/>
    </location>
</feature>
<keyword evidence="2 3" id="KW-0119">Carbohydrate metabolism</keyword>
<protein>
    <recommendedName>
        <fullName evidence="3">Glucosamine-6-phosphate deaminase</fullName>
        <ecNumber evidence="3">3.5.99.6</ecNumber>
    </recommendedName>
    <alternativeName>
        <fullName evidence="3">GlcN6P deaminase</fullName>
        <shortName evidence="3">GNPDA</shortName>
    </alternativeName>
    <alternativeName>
        <fullName evidence="3">Glucosamine-6-phosphate isomerase</fullName>
    </alternativeName>
</protein>
<evidence type="ECO:0000256" key="3">
    <source>
        <dbReference type="HAMAP-Rule" id="MF_01241"/>
    </source>
</evidence>
<dbReference type="PANTHER" id="PTHR11280">
    <property type="entry name" value="GLUCOSAMINE-6-PHOSPHATE ISOMERASE"/>
    <property type="match status" value="1"/>
</dbReference>
<dbReference type="InterPro" id="IPR006148">
    <property type="entry name" value="Glc/Gal-6P_isomerase"/>
</dbReference>
<dbReference type="AlphaFoldDB" id="A0A315ZNS6"/>
<evidence type="ECO:0000259" key="4">
    <source>
        <dbReference type="Pfam" id="PF01182"/>
    </source>
</evidence>
<dbReference type="CDD" id="cd01399">
    <property type="entry name" value="GlcN6P_deaminase"/>
    <property type="match status" value="1"/>
</dbReference>
<dbReference type="GO" id="GO:0006046">
    <property type="term" value="P:N-acetylglucosamine catabolic process"/>
    <property type="evidence" value="ECO:0007669"/>
    <property type="project" value="UniProtKB-UniRule"/>
</dbReference>
<name>A0A315ZNS6_9FIRM</name>
<keyword evidence="6" id="KW-1185">Reference proteome</keyword>
<reference evidence="6" key="1">
    <citation type="submission" date="2017-07" db="EMBL/GenBank/DDBJ databases">
        <authorList>
            <person name="Varghese N."/>
            <person name="Submissions S."/>
        </authorList>
    </citation>
    <scope>NUCLEOTIDE SEQUENCE [LARGE SCALE GENOMIC DNA]</scope>
    <source>
        <strain evidence="6">NLAE-zl-C134</strain>
    </source>
</reference>
<dbReference type="GO" id="GO:0042802">
    <property type="term" value="F:identical protein binding"/>
    <property type="evidence" value="ECO:0007669"/>
    <property type="project" value="TreeGrafter"/>
</dbReference>
<dbReference type="GO" id="GO:0004342">
    <property type="term" value="F:glucosamine-6-phosphate deaminase activity"/>
    <property type="evidence" value="ECO:0007669"/>
    <property type="project" value="UniProtKB-UniRule"/>
</dbReference>
<comment type="catalytic activity">
    <reaction evidence="3">
        <text>alpha-D-glucosamine 6-phosphate + H2O = beta-D-fructose 6-phosphate + NH4(+)</text>
        <dbReference type="Rhea" id="RHEA:12172"/>
        <dbReference type="ChEBI" id="CHEBI:15377"/>
        <dbReference type="ChEBI" id="CHEBI:28938"/>
        <dbReference type="ChEBI" id="CHEBI:57634"/>
        <dbReference type="ChEBI" id="CHEBI:75989"/>
        <dbReference type="EC" id="3.5.99.6"/>
    </reaction>
</comment>
<dbReference type="HAMAP" id="MF_01241">
    <property type="entry name" value="GlcN6P_deamin"/>
    <property type="match status" value="1"/>
</dbReference>
<accession>A0A315ZNS6</accession>
<dbReference type="Gene3D" id="3.40.50.1360">
    <property type="match status" value="1"/>
</dbReference>
<dbReference type="RefSeq" id="WP_109714657.1">
    <property type="nucleotide sequence ID" value="NZ_QGDS01000025.1"/>
</dbReference>
<comment type="pathway">
    <text evidence="3">Amino-sugar metabolism; N-acetylneuraminate degradation; D-fructose 6-phosphate from N-acetylneuraminate: step 5/5.</text>
</comment>
<dbReference type="GO" id="GO:0005975">
    <property type="term" value="P:carbohydrate metabolic process"/>
    <property type="evidence" value="ECO:0007669"/>
    <property type="project" value="InterPro"/>
</dbReference>
<dbReference type="GO" id="GO:0019262">
    <property type="term" value="P:N-acetylneuraminate catabolic process"/>
    <property type="evidence" value="ECO:0007669"/>
    <property type="project" value="UniProtKB-UniRule"/>
</dbReference>
<dbReference type="UniPathway" id="UPA00629">
    <property type="reaction ID" value="UER00684"/>
</dbReference>
<dbReference type="GO" id="GO:0005737">
    <property type="term" value="C:cytoplasm"/>
    <property type="evidence" value="ECO:0007669"/>
    <property type="project" value="TreeGrafter"/>
</dbReference>
<proteinExistence type="inferred from homology"/>
<evidence type="ECO:0000313" key="5">
    <source>
        <dbReference type="EMBL" id="SUQ16257.1"/>
    </source>
</evidence>
<evidence type="ECO:0000256" key="1">
    <source>
        <dbReference type="ARBA" id="ARBA00022801"/>
    </source>
</evidence>
<evidence type="ECO:0000256" key="2">
    <source>
        <dbReference type="ARBA" id="ARBA00023277"/>
    </source>
</evidence>
<dbReference type="Proteomes" id="UP000254051">
    <property type="component" value="Unassembled WGS sequence"/>
</dbReference>
<feature type="active site" description="For ring-opening step" evidence="3">
    <location>
        <position position="136"/>
    </location>
</feature>
<feature type="active site" description="For ring-opening step" evidence="3">
    <location>
        <position position="143"/>
    </location>
</feature>
<sequence length="244" mass="26872">MKIYRAEDYEEMSRKAANIIAAQITLKPDSVLGLATGTTPEGMYENLVTKYKNGDLDFTGIRTVNLDDYKGLKSTDSQGYRYYMDKHLFSKVNICSGNTFIPDSSQPDSEKACADYDEILCRLGPADIQVLGLGHDGHIGFNEPADTFSEGTQCIELDKITIQANQRFFEKAEDVPRQAYTMGIGTIMRAKTILLLVSGPDKAEILKKVLTGPVTPELPGSILKFHPNVILIADKAALPETAEE</sequence>